<feature type="binding site" evidence="14">
    <location>
        <position position="443"/>
    </location>
    <ligand>
        <name>Ca(2+)</name>
        <dbReference type="ChEBI" id="CHEBI:29108"/>
        <label>4</label>
    </ligand>
</feature>
<dbReference type="GO" id="GO:0006508">
    <property type="term" value="P:proteolysis"/>
    <property type="evidence" value="ECO:0007669"/>
    <property type="project" value="UniProtKB-KW"/>
</dbReference>
<dbReference type="InterPro" id="IPR033739">
    <property type="entry name" value="M10A_MMP"/>
</dbReference>
<evidence type="ECO:0000256" key="8">
    <source>
        <dbReference type="ARBA" id="ARBA00022837"/>
    </source>
</evidence>
<feature type="binding site" evidence="14">
    <location>
        <position position="190"/>
    </location>
    <ligand>
        <name>Zn(2+)</name>
        <dbReference type="ChEBI" id="CHEBI:29105"/>
        <label>1</label>
    </ligand>
</feature>
<dbReference type="FunFam" id="3.40.390.10:FF:000091">
    <property type="entry name" value="Matrix metalloproteinase-16-like Protein"/>
    <property type="match status" value="1"/>
</dbReference>
<feature type="binding site" evidence="14">
    <location>
        <position position="203"/>
    </location>
    <ligand>
        <name>Ca(2+)</name>
        <dbReference type="ChEBI" id="CHEBI:29108"/>
        <label>2</label>
    </ligand>
</feature>
<comment type="cofactor">
    <cofactor evidence="14">
        <name>Zn(2+)</name>
        <dbReference type="ChEBI" id="CHEBI:29105"/>
    </cofactor>
    <text evidence="14">Binds 2 Zn(2+) ions per subunit.</text>
</comment>
<dbReference type="Proteomes" id="UP000594262">
    <property type="component" value="Unplaced"/>
</dbReference>
<feature type="binding site" evidence="14">
    <location>
        <position position="396"/>
    </location>
    <ligand>
        <name>Ca(2+)</name>
        <dbReference type="ChEBI" id="CHEBI:29108"/>
        <label>5</label>
    </ligand>
</feature>
<feature type="binding site" evidence="14">
    <location>
        <position position="183"/>
    </location>
    <ligand>
        <name>Ca(2+)</name>
        <dbReference type="ChEBI" id="CHEBI:29108"/>
        <label>3</label>
    </ligand>
</feature>
<dbReference type="InterPro" id="IPR036365">
    <property type="entry name" value="PGBD-like_sf"/>
</dbReference>
<evidence type="ECO:0000256" key="6">
    <source>
        <dbReference type="ARBA" id="ARBA00022801"/>
    </source>
</evidence>
<dbReference type="SUPFAM" id="SSF47090">
    <property type="entry name" value="PGBD-like"/>
    <property type="match status" value="1"/>
</dbReference>
<dbReference type="Pfam" id="PF00413">
    <property type="entry name" value="Peptidase_M10"/>
    <property type="match status" value="1"/>
</dbReference>
<evidence type="ECO:0000259" key="17">
    <source>
        <dbReference type="SMART" id="SM00235"/>
    </source>
</evidence>
<feature type="binding site" evidence="14">
    <location>
        <position position="182"/>
    </location>
    <ligand>
        <name>Ca(2+)</name>
        <dbReference type="ChEBI" id="CHEBI:29108"/>
        <label>3</label>
    </ligand>
</feature>
<feature type="binding site" evidence="14">
    <location>
        <position position="175"/>
    </location>
    <ligand>
        <name>Zn(2+)</name>
        <dbReference type="ChEBI" id="CHEBI:29105"/>
        <label>1</label>
    </ligand>
</feature>
<dbReference type="SUPFAM" id="SSF50923">
    <property type="entry name" value="Hemopexin-like domain"/>
    <property type="match status" value="1"/>
</dbReference>
<keyword evidence="9" id="KW-0482">Metalloprotease</keyword>
<feature type="binding site" description="in inhibited form" evidence="14">
    <location>
        <position position="93"/>
    </location>
    <ligand>
        <name>Zn(2+)</name>
        <dbReference type="ChEBI" id="CHEBI:29105"/>
        <label>2</label>
        <note>catalytic</note>
    </ligand>
</feature>
<feature type="binding site" evidence="13">
    <location>
        <position position="234"/>
    </location>
    <ligand>
        <name>Zn(2+)</name>
        <dbReference type="ChEBI" id="CHEBI:29105"/>
        <label>2</label>
        <note>catalytic</note>
    </ligand>
</feature>
<reference evidence="18" key="1">
    <citation type="submission" date="2021-01" db="UniProtKB">
        <authorList>
            <consortium name="EnsemblMetazoa"/>
        </authorList>
    </citation>
    <scope>IDENTIFICATION</scope>
</reference>
<evidence type="ECO:0000256" key="13">
    <source>
        <dbReference type="PIRSR" id="PIRSR001191-2"/>
    </source>
</evidence>
<keyword evidence="5" id="KW-0677">Repeat</keyword>
<evidence type="ECO:0000256" key="9">
    <source>
        <dbReference type="ARBA" id="ARBA00023049"/>
    </source>
</evidence>
<feature type="active site" evidence="12">
    <location>
        <position position="235"/>
    </location>
</feature>
<dbReference type="InterPro" id="IPR001818">
    <property type="entry name" value="Pept_M10_metallopeptidase"/>
</dbReference>
<feature type="binding site" evidence="14">
    <location>
        <position position="210"/>
    </location>
    <ligand>
        <name>Ca(2+)</name>
        <dbReference type="ChEBI" id="CHEBI:29108"/>
        <label>3</label>
    </ligand>
</feature>
<dbReference type="InterPro" id="IPR021190">
    <property type="entry name" value="Pept_M10A"/>
</dbReference>
<dbReference type="PANTHER" id="PTHR10201">
    <property type="entry name" value="MATRIX METALLOPROTEINASE"/>
    <property type="match status" value="1"/>
</dbReference>
<feature type="repeat" description="Hemopexin" evidence="15">
    <location>
        <begin position="390"/>
        <end position="438"/>
    </location>
</feature>
<feature type="binding site" evidence="14">
    <location>
        <position position="177"/>
    </location>
    <ligand>
        <name>Zn(2+)</name>
        <dbReference type="ChEBI" id="CHEBI:29105"/>
        <label>1</label>
    </ligand>
</feature>
<feature type="binding site" evidence="14">
    <location>
        <position position="252"/>
    </location>
    <ligand>
        <name>Zn(2+)</name>
        <dbReference type="ChEBI" id="CHEBI:29105"/>
        <label>2</label>
        <note>catalytic</note>
    </ligand>
</feature>
<dbReference type="InterPro" id="IPR036375">
    <property type="entry name" value="Hemopexin-like_dom_sf"/>
</dbReference>
<feature type="domain" description="Peptidase metallopeptidase" evidence="17">
    <location>
        <begin position="110"/>
        <end position="278"/>
    </location>
</feature>
<dbReference type="Gene3D" id="3.40.390.10">
    <property type="entry name" value="Collagenase (Catalytic Domain)"/>
    <property type="match status" value="1"/>
</dbReference>
<sequence>MMIFCFCIFLICSLNTLSEGSQSGETTVGIDTLSYLHKLGYYYPEDGNLPDKQRMAEDDRIRNALIDFQKFAGLPVSGIIDRETKSLMRSPRCGVEDLASKRRKRFTLQGSKWWKKDLTWTVLNENNDGLTRHEVENVVKQAFDTWQKVTGLNFWKVDHRSEVVDISVEFHTSYHGDRYMFDGNGGKLAHAFYPNKKLGISGDIHLDDDEIWKVPGGKNEHVSRAKSLLWVLTHEIGHSLGLKHSKNRAAIMHPWYRGNKEVGLHHDDIIGVQSLYGPRNSSIILKRPTSPPPSCPNKFKAVLLHKETGNTYVINDGHVYVLGRRLGIDRGPFPVGEIFEGISHVDSLYYDNKGKIVLHYGKNYSIYEDLKGKRIESGTIQHKYGFSDDASKIDAALRWKRNKKIYFFIGKGYYRFDEAQEVLDAGYPRLIYGTWKGLPESIDSVVIWRNKITYFFKDHLYYRFNYVKKYPRKINPGWTQCTVGHLRTNENINASLIMSPSKWTIILLLLSILKFYQS</sequence>
<evidence type="ECO:0000256" key="11">
    <source>
        <dbReference type="ARBA" id="ARBA00023157"/>
    </source>
</evidence>
<evidence type="ECO:0000256" key="3">
    <source>
        <dbReference type="ARBA" id="ARBA00022723"/>
    </source>
</evidence>
<feature type="binding site" evidence="14">
    <location>
        <position position="207"/>
    </location>
    <ligand>
        <name>Ca(2+)</name>
        <dbReference type="ChEBI" id="CHEBI:29108"/>
        <label>3</label>
    </ligand>
</feature>
<dbReference type="CDD" id="cd00094">
    <property type="entry name" value="HX"/>
    <property type="match status" value="1"/>
</dbReference>
<evidence type="ECO:0000256" key="7">
    <source>
        <dbReference type="ARBA" id="ARBA00022833"/>
    </source>
</evidence>
<feature type="binding site" evidence="14">
    <location>
        <position position="165"/>
    </location>
    <ligand>
        <name>Ca(2+)</name>
        <dbReference type="ChEBI" id="CHEBI:29108"/>
        <label>2</label>
    </ligand>
</feature>
<dbReference type="InterPro" id="IPR018487">
    <property type="entry name" value="Hemopexin-like_repeat"/>
</dbReference>
<proteinExistence type="inferred from homology"/>
<dbReference type="SUPFAM" id="SSF55486">
    <property type="entry name" value="Metalloproteases ('zincins'), catalytic domain"/>
    <property type="match status" value="1"/>
</dbReference>
<evidence type="ECO:0000256" key="2">
    <source>
        <dbReference type="ARBA" id="ARBA00022670"/>
    </source>
</evidence>
<evidence type="ECO:0000256" key="12">
    <source>
        <dbReference type="PIRSR" id="PIRSR001191-1"/>
    </source>
</evidence>
<dbReference type="EnsemblMetazoa" id="CLYHEMT009535.1">
    <property type="protein sequence ID" value="CLYHEMP009535.1"/>
    <property type="gene ID" value="CLYHEMG009535"/>
</dbReference>
<evidence type="ECO:0000256" key="10">
    <source>
        <dbReference type="ARBA" id="ARBA00023145"/>
    </source>
</evidence>
<dbReference type="SMART" id="SM00235">
    <property type="entry name" value="ZnMc"/>
    <property type="match status" value="1"/>
</dbReference>
<keyword evidence="3 13" id="KW-0479">Metal-binding</keyword>
<organism evidence="18 19">
    <name type="scientific">Clytia hemisphaerica</name>
    <dbReference type="NCBI Taxonomy" id="252671"/>
    <lineage>
        <taxon>Eukaryota</taxon>
        <taxon>Metazoa</taxon>
        <taxon>Cnidaria</taxon>
        <taxon>Hydrozoa</taxon>
        <taxon>Hydroidolina</taxon>
        <taxon>Leptothecata</taxon>
        <taxon>Obeliida</taxon>
        <taxon>Clytiidae</taxon>
        <taxon>Clytia</taxon>
    </lineage>
</organism>
<feature type="binding site" evidence="14">
    <location>
        <position position="205"/>
    </location>
    <ligand>
        <name>Zn(2+)</name>
        <dbReference type="ChEBI" id="CHEBI:29105"/>
        <label>1</label>
    </ligand>
</feature>
<evidence type="ECO:0000313" key="19">
    <source>
        <dbReference type="Proteomes" id="UP000594262"/>
    </source>
</evidence>
<keyword evidence="6" id="KW-0378">Hydrolase</keyword>
<feature type="binding site" evidence="14">
    <location>
        <position position="208"/>
    </location>
    <ligand>
        <name>Ca(2+)</name>
        <dbReference type="ChEBI" id="CHEBI:29108"/>
        <label>1</label>
    </ligand>
</feature>
<accession>A0A7M5V469</accession>
<evidence type="ECO:0000256" key="5">
    <source>
        <dbReference type="ARBA" id="ARBA00022737"/>
    </source>
</evidence>
<dbReference type="InterPro" id="IPR024079">
    <property type="entry name" value="MetalloPept_cat_dom_sf"/>
</dbReference>
<dbReference type="GO" id="GO:0030198">
    <property type="term" value="P:extracellular matrix organization"/>
    <property type="evidence" value="ECO:0007669"/>
    <property type="project" value="TreeGrafter"/>
</dbReference>
<dbReference type="GO" id="GO:0030574">
    <property type="term" value="P:collagen catabolic process"/>
    <property type="evidence" value="ECO:0007669"/>
    <property type="project" value="TreeGrafter"/>
</dbReference>
<dbReference type="GO" id="GO:0031012">
    <property type="term" value="C:extracellular matrix"/>
    <property type="evidence" value="ECO:0007669"/>
    <property type="project" value="InterPro"/>
</dbReference>
<feature type="binding site" evidence="14">
    <location>
        <position position="346"/>
    </location>
    <ligand>
        <name>Ca(2+)</name>
        <dbReference type="ChEBI" id="CHEBI:29108"/>
        <label>4</label>
    </ligand>
</feature>
<feature type="binding site" evidence="14">
    <location>
        <position position="445"/>
    </location>
    <ligand>
        <name>Ca(2+)</name>
        <dbReference type="ChEBI" id="CHEBI:29108"/>
        <label>5</label>
    </ligand>
</feature>
<keyword evidence="2" id="KW-0645">Protease</keyword>
<dbReference type="InterPro" id="IPR000585">
    <property type="entry name" value="Hemopexin-like_dom"/>
</dbReference>
<dbReference type="CDD" id="cd04278">
    <property type="entry name" value="ZnMc_MMP"/>
    <property type="match status" value="1"/>
</dbReference>
<dbReference type="OrthoDB" id="406838at2759"/>
<dbReference type="GO" id="GO:0008270">
    <property type="term" value="F:zinc ion binding"/>
    <property type="evidence" value="ECO:0007669"/>
    <property type="project" value="InterPro"/>
</dbReference>
<feature type="chain" id="PRO_5029775911" description="Peptidase metallopeptidase domain-containing protein" evidence="16">
    <location>
        <begin position="21"/>
        <end position="518"/>
    </location>
</feature>
<keyword evidence="8 14" id="KW-0106">Calcium</keyword>
<dbReference type="Pfam" id="PF01471">
    <property type="entry name" value="PG_binding_1"/>
    <property type="match status" value="1"/>
</dbReference>
<keyword evidence="19" id="KW-1185">Reference proteome</keyword>
<evidence type="ECO:0000256" key="4">
    <source>
        <dbReference type="ARBA" id="ARBA00022729"/>
    </source>
</evidence>
<feature type="binding site" evidence="13">
    <location>
        <position position="244"/>
    </location>
    <ligand>
        <name>Zn(2+)</name>
        <dbReference type="ChEBI" id="CHEBI:29105"/>
        <label>2</label>
        <note>catalytic</note>
    </ligand>
</feature>
<dbReference type="InterPro" id="IPR006026">
    <property type="entry name" value="Peptidase_Metallo"/>
</dbReference>
<dbReference type="PANTHER" id="PTHR10201:SF323">
    <property type="entry name" value="MATRIX METALLOPROTEINASE-21"/>
    <property type="match status" value="1"/>
</dbReference>
<dbReference type="PROSITE" id="PS51642">
    <property type="entry name" value="HEMOPEXIN_2"/>
    <property type="match status" value="2"/>
</dbReference>
<dbReference type="SMART" id="SM00120">
    <property type="entry name" value="HX"/>
    <property type="match status" value="3"/>
</dbReference>
<dbReference type="PRINTS" id="PR00138">
    <property type="entry name" value="MATRIXIN"/>
</dbReference>
<keyword evidence="7 13" id="KW-0862">Zinc</keyword>
<evidence type="ECO:0000256" key="16">
    <source>
        <dbReference type="SAM" id="SignalP"/>
    </source>
</evidence>
<keyword evidence="4 16" id="KW-0732">Signal</keyword>
<feature type="binding site" evidence="14">
    <location>
        <position position="210"/>
    </location>
    <ligand>
        <name>Ca(2+)</name>
        <dbReference type="ChEBI" id="CHEBI:29108"/>
        <label>1</label>
    </ligand>
</feature>
<dbReference type="Pfam" id="PF00045">
    <property type="entry name" value="Hemopexin"/>
    <property type="match status" value="2"/>
</dbReference>
<protein>
    <recommendedName>
        <fullName evidence="17">Peptidase metallopeptidase domain-containing protein</fullName>
    </recommendedName>
</protein>
<dbReference type="PIRSF" id="PIRSF001191">
    <property type="entry name" value="Peptidase_M10A_matrix"/>
    <property type="match status" value="1"/>
</dbReference>
<comment type="cofactor">
    <cofactor evidence="14">
        <name>Ca(2+)</name>
        <dbReference type="ChEBI" id="CHEBI:29108"/>
    </cofactor>
    <text evidence="14">Can bind about 5 Ca(2+) ions per subunit.</text>
</comment>
<evidence type="ECO:0000256" key="14">
    <source>
        <dbReference type="PIRSR" id="PIRSR621190-2"/>
    </source>
</evidence>
<feature type="signal peptide" evidence="16">
    <location>
        <begin position="1"/>
        <end position="20"/>
    </location>
</feature>
<evidence type="ECO:0000313" key="18">
    <source>
        <dbReference type="EnsemblMetazoa" id="CLYHEMP009535.1"/>
    </source>
</evidence>
<dbReference type="PROSITE" id="PS00024">
    <property type="entry name" value="HEMOPEXIN"/>
    <property type="match status" value="1"/>
</dbReference>
<dbReference type="InterPro" id="IPR018486">
    <property type="entry name" value="Hemopexin_CS"/>
</dbReference>
<keyword evidence="10" id="KW-0865">Zymogen</keyword>
<feature type="binding site" evidence="14">
    <location>
        <position position="128"/>
    </location>
    <ligand>
        <name>Ca(2+)</name>
        <dbReference type="ChEBI" id="CHEBI:29108"/>
        <label>1</label>
    </ligand>
</feature>
<name>A0A7M5V469_9CNID</name>
<evidence type="ECO:0000256" key="1">
    <source>
        <dbReference type="ARBA" id="ARBA00010370"/>
    </source>
</evidence>
<dbReference type="AlphaFoldDB" id="A0A7M5V469"/>
<dbReference type="InterPro" id="IPR002477">
    <property type="entry name" value="Peptidoglycan-bd-like"/>
</dbReference>
<dbReference type="Gene3D" id="2.110.10.10">
    <property type="entry name" value="Hemopexin-like domain"/>
    <property type="match status" value="1"/>
</dbReference>
<feature type="repeat" description="Hemopexin" evidence="15">
    <location>
        <begin position="439"/>
        <end position="481"/>
    </location>
</feature>
<comment type="similarity">
    <text evidence="1">Belongs to the peptidase M10A family.</text>
</comment>
<evidence type="ECO:0000256" key="15">
    <source>
        <dbReference type="PROSITE-ProRule" id="PRU01011"/>
    </source>
</evidence>
<dbReference type="GO" id="GO:0004222">
    <property type="term" value="F:metalloendopeptidase activity"/>
    <property type="evidence" value="ECO:0007669"/>
    <property type="project" value="InterPro"/>
</dbReference>
<feature type="binding site" evidence="13">
    <location>
        <position position="238"/>
    </location>
    <ligand>
        <name>Zn(2+)</name>
        <dbReference type="ChEBI" id="CHEBI:29105"/>
        <label>2</label>
        <note>catalytic</note>
    </ligand>
</feature>
<keyword evidence="11" id="KW-1015">Disulfide bond</keyword>